<dbReference type="InterPro" id="IPR056770">
    <property type="entry name" value="Piezo_THU9_anchor"/>
</dbReference>
<keyword evidence="1" id="KW-0472">Membrane</keyword>
<organism evidence="3 4">
    <name type="scientific">Erinaceus europaeus</name>
    <name type="common">Western European hedgehog</name>
    <dbReference type="NCBI Taxonomy" id="9365"/>
    <lineage>
        <taxon>Eukaryota</taxon>
        <taxon>Metazoa</taxon>
        <taxon>Chordata</taxon>
        <taxon>Craniata</taxon>
        <taxon>Vertebrata</taxon>
        <taxon>Euteleostomi</taxon>
        <taxon>Mammalia</taxon>
        <taxon>Eutheria</taxon>
        <taxon>Laurasiatheria</taxon>
        <taxon>Eulipotyphla</taxon>
        <taxon>Erinaceidae</taxon>
        <taxon>Erinaceinae</taxon>
        <taxon>Erinaceus</taxon>
    </lineage>
</organism>
<evidence type="ECO:0000256" key="1">
    <source>
        <dbReference type="SAM" id="Phobius"/>
    </source>
</evidence>
<feature type="transmembrane region" description="Helical" evidence="1">
    <location>
        <begin position="21"/>
        <end position="43"/>
    </location>
</feature>
<evidence type="ECO:0000313" key="3">
    <source>
        <dbReference type="Proteomes" id="UP001652624"/>
    </source>
</evidence>
<reference evidence="3" key="1">
    <citation type="submission" date="2025-05" db="UniProtKB">
        <authorList>
            <consortium name="RefSeq"/>
        </authorList>
    </citation>
    <scope>NUCLEOTIDE SEQUENCE [LARGE SCALE GENOMIC DNA]</scope>
</reference>
<evidence type="ECO:0000259" key="2">
    <source>
        <dbReference type="Pfam" id="PF24874"/>
    </source>
</evidence>
<sequence length="117" mass="13493">MVLIQFGTMIVDRALYLRKTLLGKCAFQVILVLGTHFWLFFILPGVTERRFNLNYVAQIWYLVKCIYFGLSAYQIKCGYPNRILGNFLTKSFNLVNLVLFKGNTLFPRAATISDLKS</sequence>
<name>A0ABM3XVL6_ERIEU</name>
<dbReference type="PANTHER" id="PTHR47049:SF7">
    <property type="entry name" value="PIEZO-TYPE MECHANOSENSITIVE ION CHANNEL COMPONENT 2 ISOFORM X1"/>
    <property type="match status" value="1"/>
</dbReference>
<dbReference type="GeneID" id="132539936"/>
<keyword evidence="1" id="KW-1133">Transmembrane helix</keyword>
<feature type="domain" description="Piezo THU9 and anchor" evidence="2">
    <location>
        <begin position="1"/>
        <end position="107"/>
    </location>
</feature>
<dbReference type="InterPro" id="IPR027272">
    <property type="entry name" value="Piezo"/>
</dbReference>
<feature type="transmembrane region" description="Helical" evidence="1">
    <location>
        <begin position="55"/>
        <end position="73"/>
    </location>
</feature>
<evidence type="ECO:0000313" key="4">
    <source>
        <dbReference type="RefSeq" id="XP_060052877.1"/>
    </source>
</evidence>
<protein>
    <submittedName>
        <fullName evidence="4">Piezo-type mechanosensitive ion channel component 2-like</fullName>
    </submittedName>
</protein>
<keyword evidence="3" id="KW-1185">Reference proteome</keyword>
<proteinExistence type="predicted"/>
<gene>
    <name evidence="4" type="primary">LOC132539936</name>
</gene>
<accession>A0ABM3XVL6</accession>
<dbReference type="RefSeq" id="XP_060052877.1">
    <property type="nucleotide sequence ID" value="XM_060196894.1"/>
</dbReference>
<dbReference type="Proteomes" id="UP001652624">
    <property type="component" value="Chromosome 1"/>
</dbReference>
<dbReference type="Pfam" id="PF24874">
    <property type="entry name" value="Piezo_THU9_anchor"/>
    <property type="match status" value="1"/>
</dbReference>
<reference evidence="4" key="2">
    <citation type="submission" date="2025-08" db="UniProtKB">
        <authorList>
            <consortium name="RefSeq"/>
        </authorList>
    </citation>
    <scope>IDENTIFICATION</scope>
</reference>
<dbReference type="PANTHER" id="PTHR47049">
    <property type="entry name" value="PIEZO-TYPE MECHANOSENSITIVE ION CHANNEL HOMOLOG"/>
    <property type="match status" value="1"/>
</dbReference>
<keyword evidence="1" id="KW-0812">Transmembrane</keyword>